<comment type="caution">
    <text evidence="9">The sequence shown here is derived from an EMBL/GenBank/DDBJ whole genome shotgun (WGS) entry which is preliminary data.</text>
</comment>
<evidence type="ECO:0000256" key="2">
    <source>
        <dbReference type="ARBA" id="ARBA00022448"/>
    </source>
</evidence>
<feature type="transmembrane region" description="Helical" evidence="7">
    <location>
        <begin position="357"/>
        <end position="375"/>
    </location>
</feature>
<sequence length="383" mass="42100">MHSIERKSVIVSAFFLNTAGFAVFSFLAVYLNIYLNLKGWETVVILSTLTISSRGLPFFLGLAGDRLGFKNLMISGLLLRSLGFYGLAVSSEFGWLVLFSVLIGAGAACYEPSALAYFASQPDPVLKRKTFLYLNISLNAGAVAGPLLGGLLLTIDPVIPFYLSSLTFLALSILQFFLLSSSESKKSRFSCSESLADIIHNKQYLYFCLTMIFYWFLFAQLTVAFPLYMYALTESNQWVSFVITMNALTGITLMILLKGVFQTVHPFTLIRIGKLLTACSFLMVAAYPGSYWLLVCVGIFTIGETMILPSSDYAVSLYSSTQNDAAYYGFSDFSFAIGATLGNFAAISLLTGESSQLYPWIFFTLIGVSGFLLSLKLSEKSKV</sequence>
<evidence type="ECO:0000256" key="7">
    <source>
        <dbReference type="SAM" id="Phobius"/>
    </source>
</evidence>
<dbReference type="EMBL" id="SORX01000003">
    <property type="protein sequence ID" value="TFE02395.1"/>
    <property type="molecule type" value="Genomic_DNA"/>
</dbReference>
<dbReference type="PROSITE" id="PS50850">
    <property type="entry name" value="MFS"/>
    <property type="match status" value="1"/>
</dbReference>
<keyword evidence="5 7" id="KW-1133">Transmembrane helix</keyword>
<feature type="transmembrane region" description="Helical" evidence="7">
    <location>
        <begin position="9"/>
        <end position="31"/>
    </location>
</feature>
<evidence type="ECO:0000256" key="5">
    <source>
        <dbReference type="ARBA" id="ARBA00022989"/>
    </source>
</evidence>
<name>A0A4Y8LJK7_9BACL</name>
<dbReference type="Proteomes" id="UP000297776">
    <property type="component" value="Unassembled WGS sequence"/>
</dbReference>
<evidence type="ECO:0000313" key="10">
    <source>
        <dbReference type="Proteomes" id="UP000297776"/>
    </source>
</evidence>
<evidence type="ECO:0000259" key="8">
    <source>
        <dbReference type="PROSITE" id="PS50850"/>
    </source>
</evidence>
<keyword evidence="2" id="KW-0813">Transport</keyword>
<gene>
    <name evidence="9" type="ORF">E2626_07390</name>
</gene>
<evidence type="ECO:0000256" key="6">
    <source>
        <dbReference type="ARBA" id="ARBA00023136"/>
    </source>
</evidence>
<evidence type="ECO:0000256" key="4">
    <source>
        <dbReference type="ARBA" id="ARBA00022692"/>
    </source>
</evidence>
<evidence type="ECO:0000256" key="1">
    <source>
        <dbReference type="ARBA" id="ARBA00004651"/>
    </source>
</evidence>
<keyword evidence="3" id="KW-1003">Cell membrane</keyword>
<feature type="domain" description="Major facilitator superfamily (MFS) profile" evidence="8">
    <location>
        <begin position="6"/>
        <end position="382"/>
    </location>
</feature>
<dbReference type="Gene3D" id="1.20.1250.20">
    <property type="entry name" value="MFS general substrate transporter like domains"/>
    <property type="match status" value="1"/>
</dbReference>
<comment type="subcellular location">
    <subcellularLocation>
        <location evidence="1">Cell membrane</location>
        <topology evidence="1">Multi-pass membrane protein</topology>
    </subcellularLocation>
</comment>
<feature type="transmembrane region" description="Helical" evidence="7">
    <location>
        <begin position="292"/>
        <end position="315"/>
    </location>
</feature>
<dbReference type="PANTHER" id="PTHR23517:SF2">
    <property type="entry name" value="MULTIDRUG RESISTANCE PROTEIN MDTH"/>
    <property type="match status" value="1"/>
</dbReference>
<feature type="transmembrane region" description="Helical" evidence="7">
    <location>
        <begin position="95"/>
        <end position="119"/>
    </location>
</feature>
<keyword evidence="4 7" id="KW-0812">Transmembrane</keyword>
<dbReference type="InterPro" id="IPR050171">
    <property type="entry name" value="MFS_Transporters"/>
</dbReference>
<dbReference type="AlphaFoldDB" id="A0A4Y8LJK7"/>
<feature type="transmembrane region" description="Helical" evidence="7">
    <location>
        <begin position="237"/>
        <end position="257"/>
    </location>
</feature>
<accession>A0A4Y8LJK7</accession>
<feature type="transmembrane region" description="Helical" evidence="7">
    <location>
        <begin position="327"/>
        <end position="351"/>
    </location>
</feature>
<dbReference type="OrthoDB" id="2621564at2"/>
<feature type="transmembrane region" description="Helical" evidence="7">
    <location>
        <begin position="159"/>
        <end position="179"/>
    </location>
</feature>
<proteinExistence type="predicted"/>
<dbReference type="InterPro" id="IPR020846">
    <property type="entry name" value="MFS_dom"/>
</dbReference>
<evidence type="ECO:0000256" key="3">
    <source>
        <dbReference type="ARBA" id="ARBA00022475"/>
    </source>
</evidence>
<dbReference type="Pfam" id="PF07690">
    <property type="entry name" value="MFS_1"/>
    <property type="match status" value="1"/>
</dbReference>
<keyword evidence="10" id="KW-1185">Reference proteome</keyword>
<dbReference type="InterPro" id="IPR036259">
    <property type="entry name" value="MFS_trans_sf"/>
</dbReference>
<feature type="transmembrane region" description="Helical" evidence="7">
    <location>
        <begin position="71"/>
        <end position="89"/>
    </location>
</feature>
<keyword evidence="6 7" id="KW-0472">Membrane</keyword>
<dbReference type="GO" id="GO:0005886">
    <property type="term" value="C:plasma membrane"/>
    <property type="evidence" value="ECO:0007669"/>
    <property type="project" value="UniProtKB-SubCell"/>
</dbReference>
<organism evidence="9 10">
    <name type="scientific">Jeotgalibacillus salarius</name>
    <dbReference type="NCBI Taxonomy" id="546023"/>
    <lineage>
        <taxon>Bacteria</taxon>
        <taxon>Bacillati</taxon>
        <taxon>Bacillota</taxon>
        <taxon>Bacilli</taxon>
        <taxon>Bacillales</taxon>
        <taxon>Caryophanaceae</taxon>
        <taxon>Jeotgalibacillus</taxon>
    </lineage>
</organism>
<dbReference type="SUPFAM" id="SSF103473">
    <property type="entry name" value="MFS general substrate transporter"/>
    <property type="match status" value="1"/>
</dbReference>
<dbReference type="RefSeq" id="WP_134381092.1">
    <property type="nucleotide sequence ID" value="NZ_SORX01000003.1"/>
</dbReference>
<dbReference type="PANTHER" id="PTHR23517">
    <property type="entry name" value="RESISTANCE PROTEIN MDTM, PUTATIVE-RELATED-RELATED"/>
    <property type="match status" value="1"/>
</dbReference>
<protein>
    <submittedName>
        <fullName evidence="9">MFS transporter</fullName>
    </submittedName>
</protein>
<evidence type="ECO:0000313" key="9">
    <source>
        <dbReference type="EMBL" id="TFE02395.1"/>
    </source>
</evidence>
<dbReference type="InterPro" id="IPR011701">
    <property type="entry name" value="MFS"/>
</dbReference>
<feature type="transmembrane region" description="Helical" evidence="7">
    <location>
        <begin position="204"/>
        <end position="231"/>
    </location>
</feature>
<feature type="transmembrane region" description="Helical" evidence="7">
    <location>
        <begin position="131"/>
        <end position="153"/>
    </location>
</feature>
<reference evidence="9 10" key="1">
    <citation type="submission" date="2019-03" db="EMBL/GenBank/DDBJ databases">
        <authorList>
            <person name="Yang Y."/>
        </authorList>
    </citation>
    <scope>NUCLEOTIDE SEQUENCE [LARGE SCALE GENOMIC DNA]</scope>
    <source>
        <strain evidence="9 10">ASL-1</strain>
    </source>
</reference>
<dbReference type="GO" id="GO:0022857">
    <property type="term" value="F:transmembrane transporter activity"/>
    <property type="evidence" value="ECO:0007669"/>
    <property type="project" value="InterPro"/>
</dbReference>
<feature type="transmembrane region" description="Helical" evidence="7">
    <location>
        <begin position="43"/>
        <end position="64"/>
    </location>
</feature>